<evidence type="ECO:0000313" key="4">
    <source>
        <dbReference type="Proteomes" id="UP001198565"/>
    </source>
</evidence>
<feature type="compositionally biased region" description="Low complexity" evidence="1">
    <location>
        <begin position="9"/>
        <end position="20"/>
    </location>
</feature>
<feature type="compositionally biased region" description="Low complexity" evidence="1">
    <location>
        <begin position="203"/>
        <end position="224"/>
    </location>
</feature>
<sequence length="324" mass="33472">MARATMSSGRITITRGAGTTPVALPALRERRTPSSPGGSDPGQDSGSGRESGSGQDNPFAAPPKDAPGRPWQPRQPDRGDDENNENDEHSGDRGDRPQGDRWSSHQPEPGRGSGPSGPFGGGPFGGGQGQGPGPGQGPGRPTRQQQGPRFDVTDPVQRRARYALLGGMWGLFFALFGVPQLALLLGALALYWGISALRGKAKPPAAAGQAGQDGQTGKAGQADQATRERALSAWQSPAPAEQGRPASQAGSQGGAGAYRPQFTAAVSGIVAAAVTLAIVAATFSFQLAYRDYYTCVNDALTTPARQSCSHLLPKPLRAVFGNQG</sequence>
<keyword evidence="4" id="KW-1185">Reference proteome</keyword>
<keyword evidence="2" id="KW-0472">Membrane</keyword>
<feature type="transmembrane region" description="Helical" evidence="2">
    <location>
        <begin position="168"/>
        <end position="194"/>
    </location>
</feature>
<proteinExistence type="predicted"/>
<feature type="compositionally biased region" description="Basic and acidic residues" evidence="1">
    <location>
        <begin position="86"/>
        <end position="103"/>
    </location>
</feature>
<keyword evidence="2" id="KW-0812">Transmembrane</keyword>
<feature type="region of interest" description="Disordered" evidence="1">
    <location>
        <begin position="203"/>
        <end position="254"/>
    </location>
</feature>
<dbReference type="EMBL" id="JAINVZ010000002">
    <property type="protein sequence ID" value="MBY8883903.1"/>
    <property type="molecule type" value="Genomic_DNA"/>
</dbReference>
<comment type="caution">
    <text evidence="3">The sequence shown here is derived from an EMBL/GenBank/DDBJ whole genome shotgun (WGS) entry which is preliminary data.</text>
</comment>
<evidence type="ECO:0000256" key="1">
    <source>
        <dbReference type="SAM" id="MobiDB-lite"/>
    </source>
</evidence>
<feature type="compositionally biased region" description="Low complexity" evidence="1">
    <location>
        <begin position="139"/>
        <end position="149"/>
    </location>
</feature>
<name>A0ABS7QL46_9ACTN</name>
<organism evidence="3 4">
    <name type="scientific">Streptantibioticus parmotrematis</name>
    <dbReference type="NCBI Taxonomy" id="2873249"/>
    <lineage>
        <taxon>Bacteria</taxon>
        <taxon>Bacillati</taxon>
        <taxon>Actinomycetota</taxon>
        <taxon>Actinomycetes</taxon>
        <taxon>Kitasatosporales</taxon>
        <taxon>Streptomycetaceae</taxon>
        <taxon>Streptantibioticus</taxon>
    </lineage>
</organism>
<evidence type="ECO:0000313" key="3">
    <source>
        <dbReference type="EMBL" id="MBY8883903.1"/>
    </source>
</evidence>
<feature type="compositionally biased region" description="Gly residues" evidence="1">
    <location>
        <begin position="111"/>
        <end position="138"/>
    </location>
</feature>
<evidence type="ECO:0008006" key="5">
    <source>
        <dbReference type="Google" id="ProtNLM"/>
    </source>
</evidence>
<feature type="region of interest" description="Disordered" evidence="1">
    <location>
        <begin position="1"/>
        <end position="154"/>
    </location>
</feature>
<reference evidence="3 4" key="1">
    <citation type="submission" date="2021-08" db="EMBL/GenBank/DDBJ databases">
        <title>Streptomyces sp. PTM05 isolated from lichen.</title>
        <authorList>
            <person name="Somphong A."/>
            <person name="Phongsopitanun W."/>
            <person name="Tanasupawat S."/>
        </authorList>
    </citation>
    <scope>NUCLEOTIDE SEQUENCE [LARGE SCALE GENOMIC DNA]</scope>
    <source>
        <strain evidence="3 4">Ptm05</strain>
    </source>
</reference>
<dbReference type="RefSeq" id="WP_222973749.1">
    <property type="nucleotide sequence ID" value="NZ_JAINVZ010000002.1"/>
</dbReference>
<feature type="compositionally biased region" description="Low complexity" evidence="1">
    <location>
        <begin position="33"/>
        <end position="48"/>
    </location>
</feature>
<keyword evidence="2" id="KW-1133">Transmembrane helix</keyword>
<evidence type="ECO:0000256" key="2">
    <source>
        <dbReference type="SAM" id="Phobius"/>
    </source>
</evidence>
<protein>
    <recommendedName>
        <fullName evidence="5">Integral membrane protein</fullName>
    </recommendedName>
</protein>
<dbReference type="Proteomes" id="UP001198565">
    <property type="component" value="Unassembled WGS sequence"/>
</dbReference>
<feature type="transmembrane region" description="Helical" evidence="2">
    <location>
        <begin position="262"/>
        <end position="283"/>
    </location>
</feature>
<gene>
    <name evidence="3" type="ORF">K7472_03485</name>
</gene>
<accession>A0ABS7QL46</accession>